<feature type="transmembrane region" description="Helical" evidence="6">
    <location>
        <begin position="94"/>
        <end position="114"/>
    </location>
</feature>
<dbReference type="GO" id="GO:0017004">
    <property type="term" value="P:cytochrome complex assembly"/>
    <property type="evidence" value="ECO:0007669"/>
    <property type="project" value="UniProtKB-KW"/>
</dbReference>
<name>A0A2M8S2F2_9PAST</name>
<evidence type="ECO:0000256" key="4">
    <source>
        <dbReference type="ARBA" id="ARBA00022803"/>
    </source>
</evidence>
<dbReference type="Proteomes" id="UP000229329">
    <property type="component" value="Unassembled WGS sequence"/>
</dbReference>
<feature type="domain" description="Cytochrome c-type biogenesis protein H TPR" evidence="7">
    <location>
        <begin position="122"/>
        <end position="276"/>
    </location>
</feature>
<proteinExistence type="predicted"/>
<protein>
    <submittedName>
        <fullName evidence="8">C-type cytochrome biogenesis protein CcmI</fullName>
    </submittedName>
</protein>
<feature type="repeat" description="TPR" evidence="5">
    <location>
        <begin position="168"/>
        <end position="201"/>
    </location>
</feature>
<dbReference type="PROSITE" id="PS50005">
    <property type="entry name" value="TPR"/>
    <property type="match status" value="1"/>
</dbReference>
<dbReference type="InterPro" id="IPR019734">
    <property type="entry name" value="TPR_rpt"/>
</dbReference>
<evidence type="ECO:0000256" key="5">
    <source>
        <dbReference type="PROSITE-ProRule" id="PRU00339"/>
    </source>
</evidence>
<keyword evidence="6" id="KW-0812">Transmembrane</keyword>
<keyword evidence="4 5" id="KW-0802">TPR repeat</keyword>
<dbReference type="InterPro" id="IPR017560">
    <property type="entry name" value="Cyt_c_biogenesis_CcmI"/>
</dbReference>
<reference evidence="8 9" key="1">
    <citation type="submission" date="2017-11" db="EMBL/GenBank/DDBJ databases">
        <title>Reclassification of Bisgaard taxon 7 as Conservatibacter flavescens gen. nov., sp. nov.</title>
        <authorList>
            <person name="Christensen H."/>
        </authorList>
    </citation>
    <scope>NUCLEOTIDE SEQUENCE [LARGE SCALE GENOMIC DNA]</scope>
    <source>
        <strain evidence="8 9">7_4</strain>
    </source>
</reference>
<dbReference type="PANTHER" id="PTHR47870">
    <property type="entry name" value="CYTOCHROME C-TYPE BIOGENESIS PROTEIN CCMH"/>
    <property type="match status" value="1"/>
</dbReference>
<dbReference type="Gene3D" id="1.25.40.10">
    <property type="entry name" value="Tetratricopeptide repeat domain"/>
    <property type="match status" value="1"/>
</dbReference>
<organism evidence="8 9">
    <name type="scientific">Conservatibacter flavescens</name>
    <dbReference type="NCBI Taxonomy" id="28161"/>
    <lineage>
        <taxon>Bacteria</taxon>
        <taxon>Pseudomonadati</taxon>
        <taxon>Pseudomonadota</taxon>
        <taxon>Gammaproteobacteria</taxon>
        <taxon>Pasteurellales</taxon>
        <taxon>Pasteurellaceae</taxon>
        <taxon>Conservatibacter</taxon>
    </lineage>
</organism>
<evidence type="ECO:0000256" key="2">
    <source>
        <dbReference type="ARBA" id="ARBA00022737"/>
    </source>
</evidence>
<accession>A0A2M8S2F2</accession>
<evidence type="ECO:0000313" key="8">
    <source>
        <dbReference type="EMBL" id="PJG85296.1"/>
    </source>
</evidence>
<keyword evidence="6" id="KW-0472">Membrane</keyword>
<sequence>MIFWFSIAVITVVIALICFYPLLKRKEQHQENVERDALNKALYFDRLQEVERDEAQGLLDNAAQLKTELQQALLEDIPAEQTADNKDKKRFGGIWFTSGLLALAIIGLATYFSVGSWQAENMLEKTYEKLPHFYERLKEEETHPLSETEQQQFITALRLHLQKSPDDAAGWWLLGQLAMSMDKGQLAHDSYARAYKLSPENTDYKMGFARILMFSDDASDKFKGEELLKEVLRQDHTNFQALSLLAFHYFEKEDYKMAAVTWAMMLRLLPENDPRVPLLEKSIRSARDALEEQEAPQSK</sequence>
<dbReference type="SUPFAM" id="SSF48452">
    <property type="entry name" value="TPR-like"/>
    <property type="match status" value="1"/>
</dbReference>
<comment type="subcellular location">
    <subcellularLocation>
        <location evidence="1">Cell envelope</location>
    </subcellularLocation>
</comment>
<dbReference type="PANTHER" id="PTHR47870:SF1">
    <property type="entry name" value="CYTOCHROME C-TYPE BIOGENESIS PROTEIN CCMH"/>
    <property type="match status" value="1"/>
</dbReference>
<evidence type="ECO:0000259" key="7">
    <source>
        <dbReference type="Pfam" id="PF23914"/>
    </source>
</evidence>
<dbReference type="InterPro" id="IPR056413">
    <property type="entry name" value="TPR_CcmH_CycH"/>
</dbReference>
<dbReference type="InterPro" id="IPR011990">
    <property type="entry name" value="TPR-like_helical_dom_sf"/>
</dbReference>
<keyword evidence="6" id="KW-1133">Transmembrane helix</keyword>
<dbReference type="AlphaFoldDB" id="A0A2M8S2F2"/>
<evidence type="ECO:0000313" key="9">
    <source>
        <dbReference type="Proteomes" id="UP000229329"/>
    </source>
</evidence>
<keyword evidence="9" id="KW-1185">Reference proteome</keyword>
<keyword evidence="3" id="KW-0201">Cytochrome c-type biogenesis</keyword>
<evidence type="ECO:0000256" key="3">
    <source>
        <dbReference type="ARBA" id="ARBA00022748"/>
    </source>
</evidence>
<dbReference type="InterPro" id="IPR051263">
    <property type="entry name" value="C-type_cytochrome_biogenesis"/>
</dbReference>
<feature type="transmembrane region" description="Helical" evidence="6">
    <location>
        <begin position="6"/>
        <end position="23"/>
    </location>
</feature>
<dbReference type="Pfam" id="PF23914">
    <property type="entry name" value="TPR_CcmH_CycH"/>
    <property type="match status" value="1"/>
</dbReference>
<comment type="caution">
    <text evidence="8">The sequence shown here is derived from an EMBL/GenBank/DDBJ whole genome shotgun (WGS) entry which is preliminary data.</text>
</comment>
<dbReference type="GO" id="GO:0030313">
    <property type="term" value="C:cell envelope"/>
    <property type="evidence" value="ECO:0007669"/>
    <property type="project" value="UniProtKB-SubCell"/>
</dbReference>
<evidence type="ECO:0000256" key="6">
    <source>
        <dbReference type="SAM" id="Phobius"/>
    </source>
</evidence>
<dbReference type="OrthoDB" id="9776053at2"/>
<dbReference type="NCBIfam" id="TIGR03142">
    <property type="entry name" value="cytochro_ccmI"/>
    <property type="match status" value="1"/>
</dbReference>
<gene>
    <name evidence="8" type="primary">ccmI</name>
    <name evidence="8" type="ORF">CVP05_06940</name>
</gene>
<keyword evidence="2" id="KW-0677">Repeat</keyword>
<dbReference type="EMBL" id="PHHA01000016">
    <property type="protein sequence ID" value="PJG85296.1"/>
    <property type="molecule type" value="Genomic_DNA"/>
</dbReference>
<dbReference type="GO" id="GO:0005886">
    <property type="term" value="C:plasma membrane"/>
    <property type="evidence" value="ECO:0007669"/>
    <property type="project" value="TreeGrafter"/>
</dbReference>
<dbReference type="RefSeq" id="WP_100288852.1">
    <property type="nucleotide sequence ID" value="NZ_PHHA01000016.1"/>
</dbReference>
<evidence type="ECO:0000256" key="1">
    <source>
        <dbReference type="ARBA" id="ARBA00004196"/>
    </source>
</evidence>